<dbReference type="InterPro" id="IPR015943">
    <property type="entry name" value="WD40/YVTN_repeat-like_dom_sf"/>
</dbReference>
<dbReference type="PANTHER" id="PTHR19871">
    <property type="entry name" value="BETA TRANSDUCIN-RELATED PROTEIN"/>
    <property type="match status" value="1"/>
</dbReference>
<dbReference type="Gene3D" id="2.130.10.10">
    <property type="entry name" value="YVTN repeat-like/Quinoprotein amine dehydrogenase"/>
    <property type="match status" value="2"/>
</dbReference>
<sequence>MKHSAPQSAASFTHSARTAMFFMDPDDADLSRAPFPVAAAADATTDDPLFAKIDALSDEDFVSDLESEHVANDEVDSIQNAWGFRAYEPTHKCTNKLLQQKWDQHVMQYHWQQLKKSKSTVDTESPKKYEHLASNKRRERMKFDSDTKICFENNNLVQRIKRHVISEGQYRFAEPALENPVVKKKGLNGPRKQILKEQMELENEIILQRLEASSPFYNKQHFSKERINTLLHLQNISRYPKRYVRQLRDAGVQFPRVAEKRRPSTARTDTATVILTSGLKNPRQSWDRARKIGIITNPEPKESGSDPFQVPPRFAAKGPLVPRVAQLPPKKVIPLEALAPPKPSKSVPLVPRCALLAPRRPTTAPESDAVSKKAVKPSIYDVVDDSLKYRFEEEYPGDEDLIITNDSWEKVPVFKAIVRLNEEGHIEERQKDLRYNFADQDHERSLILGVPGFGSTFNYPHVVNYTVKIYVSSIDGDSNEERDEFIKHHLLPLRQYCASLGREFIWRDFKGNDAVVTDLHNFRKICLSELETCQKDSTSISSMVFFNNTHYGERGIPTDIDAAVFKKLLGQVKHMDFRHILASTGNVSAEDLVKRWYRLDDNWVPKRYILSRAEDVLCNIDSLDMRGVAVREWIYQNLQPLKQILRAAAVRLGRSGLVEPFVVQRFVQSDFQEEITRSVLQQFKRGGWQRSMLVVNTDNLPKIVGKNADQLDELSEMETFKSDADVASQEEKMLQKITNPLLMSIPYENKVIRDIRKSQEDSDHGAAVNPILCSLKEKVKLLIGRHVLNHPYPNDVVLEIITHSKYLRSKARDHSHRGHLVDKIVSYMSREDKSPLPPFLLDGDASMGKTAVIGKSLQTFVKRLTEGAWSKLQTTKSPEGSTDLGEYPPNQVETNAAPEMQVVKPVLIARVCGLTPDSSNSRALVNSLAHQILMAYDQPADRAEILSLESYRHAIRLARSEKPLIIILSKLDRLDLSCHSPLKLSWILDQIPPFVRIVFTVKTSTRPTSCHEIVASRVREMAPSVLYASAAADQRPPPSQGLLESCADDFFLNVGTIISPIAKSSIKRLLAIDGRKLRMDQEEAVRRAFAEAEPAHDGKHVPIRMLKQIYKISKDWKSSDQIGDFAFPKTIQEALDHELDVLEVSHGYFFTMTAMVLLIFSQDGLTVTEMEDLLSLDDSCLQEALKFSPSTLARMPSFKIAKFLHDISDWLIRRQACGGELFSISHDQEVVICVKARYLSEIENTDRISCLLFQYFNGIDTAQEMTFNGVPGREYLSTRCIIDMPTRFAESDTCQKAFGDASVWNIRKIREYPKACLLSEKLEDLEYALKDLQFIVGFITTQSCDGAIEALISFLKFNSKEYRVRRPTIILRLSQSALTGAEPTNHQVSNALTGRLHVLIESILYFLIWNRRKISSAPKELRRSVLLDFLDRMPEQSLLKTILYPSFSRKDLGLNDWASLKAIQMNGFGHLHCISMFRPIVSVQEPLIPKPTTKSNTSDDSEIDFSSFSRPNWTAAQKMNLKAASHDCELDGELDAPFWEQSHLRPSILLMQKNHTHCSVSNDWKFVAAGSSEGVVNIFDALTGFDVASLNTLGRITAMKFHPTSSDIMAIAVASSSASNRIIIWNISLCKITHELSGKVLGFSVPIVACGILREKDKKHRAPHLKVFGLGLNGVLTLWDLATDSIIKQFAPDPDDDKILATGSVGISHDGHFIAFGIRSLTLIDLTTFTHMWTLKLQSEKSALRNHVMTKIVFAKDSKAVYVLTSNWGLRGLKGPVVGESSVFHRFDIEAKITTLSWSLDAEVSDMSVSEGGDCAAFGNDAGILHIISLRSGKLLALECFAEPVVSVAFVSDRSHANEAINRKTNWAGQPSTEANFSRIAVGTSNRGVSLIEFDTNECGSIRSAVTLAKISKDGRYLAVIGGAELPERIFDTTGLFQSSAAGTALFKGPITSSLDDMPALVQKMRIIHAATSTPADHGASVYDRRLSITYPQGSGRVKNESSFSQSSADKSQKPFFDEPSNSSTLTVWNIETGRRVFRETCQGKLVWCDFDSRYGEDTTALITGDSTGTVAFWNWNAIGQIHEGSHHSIYKTAQKTEVETLSFKAVVMDDLNIIGYSWLADPGIVAVCFEGEERLAVHFWNSETGEKLRHIVCELASGPLLNRHNPFAKISLSWGVMADSLMRYCQIKTVFTAVTVRPACLVAGIDRFHISNDFHPSCSEKVRAVILETWGESAYTTYTASCQSTYDERVMVIAMQDEIMWISEETFVVKAKADKKHEEESDNGKETPHRDSDTVRPSVLVAAAAATHKTRSQKSTSNLHNQSSLSLRHTVSEVTRSVTALNKSGFSKRSSFSLLEGQKTHRAESPSKSRQPRETVIKPRPESPLKESPADYCKTRIFKCIPNEVVIGLHHIQSYSADCILAATSNGTVALYDMKPAQARKSSAGGKTEDPVKLIGIWHAGAAISGISCRVLACPETCYESDEDAYIRCKVAVWGMNGFATVLNMQFK</sequence>
<protein>
    <submittedName>
        <fullName evidence="3">Uncharacterized protein</fullName>
    </submittedName>
</protein>
<comment type="similarity">
    <text evidence="1">Belongs to the CFAP97 family.</text>
</comment>
<dbReference type="Pfam" id="PF13879">
    <property type="entry name" value="Hmw_CFAP97"/>
    <property type="match status" value="1"/>
</dbReference>
<feature type="region of interest" description="Disordered" evidence="2">
    <location>
        <begin position="1993"/>
        <end position="2021"/>
    </location>
</feature>
<dbReference type="InterPro" id="IPR036322">
    <property type="entry name" value="WD40_repeat_dom_sf"/>
</dbReference>
<dbReference type="STRING" id="246404.A0A507FM59"/>
<keyword evidence="4" id="KW-1185">Reference proteome</keyword>
<reference evidence="3 4" key="1">
    <citation type="journal article" date="2019" name="Sci. Rep.">
        <title>Comparative genomics of chytrid fungi reveal insights into the obligate biotrophic and pathogenic lifestyle of Synchytrium endobioticum.</title>
        <authorList>
            <person name="van de Vossenberg B.T.L.H."/>
            <person name="Warris S."/>
            <person name="Nguyen H.D.T."/>
            <person name="van Gent-Pelzer M.P.E."/>
            <person name="Joly D.L."/>
            <person name="van de Geest H.C."/>
            <person name="Bonants P.J.M."/>
            <person name="Smith D.S."/>
            <person name="Levesque C.A."/>
            <person name="van der Lee T.A.J."/>
        </authorList>
    </citation>
    <scope>NUCLEOTIDE SEQUENCE [LARGE SCALE GENOMIC DNA]</scope>
    <source>
        <strain evidence="3 4">CBS 675.73</strain>
    </source>
</reference>
<dbReference type="OrthoDB" id="2163395at2759"/>
<feature type="region of interest" description="Disordered" evidence="2">
    <location>
        <begin position="2274"/>
        <end position="2329"/>
    </location>
</feature>
<dbReference type="InterPro" id="IPR052752">
    <property type="entry name" value="NACHT-WD_repeat"/>
</dbReference>
<evidence type="ECO:0000313" key="3">
    <source>
        <dbReference type="EMBL" id="TPX77489.1"/>
    </source>
</evidence>
<proteinExistence type="inferred from homology"/>
<dbReference type="PANTHER" id="PTHR19871:SF14">
    <property type="entry name" value="DUF4062 DOMAIN-CONTAINING PROTEIN"/>
    <property type="match status" value="1"/>
</dbReference>
<accession>A0A507FM59</accession>
<dbReference type="Proteomes" id="UP000320333">
    <property type="component" value="Unassembled WGS sequence"/>
</dbReference>
<organism evidence="3 4">
    <name type="scientific">Chytriomyces confervae</name>
    <dbReference type="NCBI Taxonomy" id="246404"/>
    <lineage>
        <taxon>Eukaryota</taxon>
        <taxon>Fungi</taxon>
        <taxon>Fungi incertae sedis</taxon>
        <taxon>Chytridiomycota</taxon>
        <taxon>Chytridiomycota incertae sedis</taxon>
        <taxon>Chytridiomycetes</taxon>
        <taxon>Chytridiales</taxon>
        <taxon>Chytriomycetaceae</taxon>
        <taxon>Chytriomyces</taxon>
    </lineage>
</organism>
<comment type="caution">
    <text evidence="3">The sequence shown here is derived from an EMBL/GenBank/DDBJ whole genome shotgun (WGS) entry which is preliminary data.</text>
</comment>
<feature type="compositionally biased region" description="Basic and acidic residues" evidence="2">
    <location>
        <begin position="2359"/>
        <end position="2389"/>
    </location>
</feature>
<dbReference type="EMBL" id="QEAP01000020">
    <property type="protein sequence ID" value="TPX77489.1"/>
    <property type="molecule type" value="Genomic_DNA"/>
</dbReference>
<dbReference type="SUPFAM" id="SSF50978">
    <property type="entry name" value="WD40 repeat-like"/>
    <property type="match status" value="2"/>
</dbReference>
<evidence type="ECO:0000256" key="2">
    <source>
        <dbReference type="SAM" id="MobiDB-lite"/>
    </source>
</evidence>
<evidence type="ECO:0000256" key="1">
    <source>
        <dbReference type="ARBA" id="ARBA00008315"/>
    </source>
</evidence>
<name>A0A507FM59_9FUNG</name>
<feature type="compositionally biased region" description="Basic and acidic residues" evidence="2">
    <location>
        <begin position="2274"/>
        <end position="2295"/>
    </location>
</feature>
<gene>
    <name evidence="3" type="ORF">CcCBS67573_g01282</name>
</gene>
<dbReference type="InterPro" id="IPR029488">
    <property type="entry name" value="Hmw/CFAP97"/>
</dbReference>
<evidence type="ECO:0000313" key="4">
    <source>
        <dbReference type="Proteomes" id="UP000320333"/>
    </source>
</evidence>
<feature type="compositionally biased region" description="Polar residues" evidence="2">
    <location>
        <begin position="2314"/>
        <end position="2329"/>
    </location>
</feature>
<feature type="region of interest" description="Disordered" evidence="2">
    <location>
        <begin position="2353"/>
        <end position="2389"/>
    </location>
</feature>